<proteinExistence type="predicted"/>
<evidence type="ECO:0000313" key="8">
    <source>
        <dbReference type="Proteomes" id="UP000558997"/>
    </source>
</evidence>
<dbReference type="EMBL" id="JACHNF010000001">
    <property type="protein sequence ID" value="MBB5978596.1"/>
    <property type="molecule type" value="Genomic_DNA"/>
</dbReference>
<dbReference type="GO" id="GO:0006508">
    <property type="term" value="P:proteolysis"/>
    <property type="evidence" value="ECO:0007669"/>
    <property type="project" value="UniProtKB-KW"/>
</dbReference>
<evidence type="ECO:0000256" key="6">
    <source>
        <dbReference type="SAM" id="Phobius"/>
    </source>
</evidence>
<dbReference type="PANTHER" id="PTHR30168:SF0">
    <property type="entry name" value="INNER MEMBRANE PROTEIN"/>
    <property type="match status" value="1"/>
</dbReference>
<dbReference type="Pfam" id="PF04228">
    <property type="entry name" value="Zn_peptidase"/>
    <property type="match status" value="1"/>
</dbReference>
<sequence>MKFNPDADLDTSGIEDTRGSGGGRGGGGLPGGMIPVGGGIGGIILLVVILLLTGGLPGGGGSDQPAVQNTAAGNLNSCKKGTDLQSNSDCRFVFYQNSIQTFWATELPRRGKKYTPAPMRVFSGSVNTGCGPATSAVGPFYCPPDKRVYLDLGFFQTLQTDLGARGGEFAEAYVIAHEYGHHVQNLYGILNRIKSRNGPTSDSVRSELQADCLAGVWTHHATTVPGKNGKPLITDLTQDDIARGLDAAASVGDDRIQQKTQGQVTPESFSHGTAAQRMRWFTKGMDTGDMTACDTWTASSL</sequence>
<dbReference type="RefSeq" id="WP_184833059.1">
    <property type="nucleotide sequence ID" value="NZ_BAAAVN010000017.1"/>
</dbReference>
<keyword evidence="3 6" id="KW-1133">Transmembrane helix</keyword>
<dbReference type="SUPFAM" id="SSF55486">
    <property type="entry name" value="Metalloproteases ('zincins'), catalytic domain"/>
    <property type="match status" value="1"/>
</dbReference>
<accession>A0A841DPA2</accession>
<feature type="compositionally biased region" description="Gly residues" evidence="5">
    <location>
        <begin position="19"/>
        <end position="28"/>
    </location>
</feature>
<keyword evidence="2 6" id="KW-0812">Transmembrane</keyword>
<feature type="transmembrane region" description="Helical" evidence="6">
    <location>
        <begin position="32"/>
        <end position="52"/>
    </location>
</feature>
<reference evidence="7 8" key="1">
    <citation type="submission" date="2020-08" db="EMBL/GenBank/DDBJ databases">
        <title>Sequencing the genomes of 1000 actinobacteria strains.</title>
        <authorList>
            <person name="Klenk H.-P."/>
        </authorList>
    </citation>
    <scope>NUCLEOTIDE SEQUENCE [LARGE SCALE GENOMIC DNA]</scope>
    <source>
        <strain evidence="7 8">DSM 17294</strain>
    </source>
</reference>
<keyword evidence="7" id="KW-0378">Hydrolase</keyword>
<evidence type="ECO:0000256" key="1">
    <source>
        <dbReference type="ARBA" id="ARBA00004167"/>
    </source>
</evidence>
<keyword evidence="7" id="KW-0645">Protease</keyword>
<evidence type="ECO:0000256" key="2">
    <source>
        <dbReference type="ARBA" id="ARBA00022692"/>
    </source>
</evidence>
<evidence type="ECO:0000313" key="7">
    <source>
        <dbReference type="EMBL" id="MBB5978596.1"/>
    </source>
</evidence>
<dbReference type="PANTHER" id="PTHR30168">
    <property type="entry name" value="PUTATIVE MEMBRANE PROTEIN YPFJ"/>
    <property type="match status" value="1"/>
</dbReference>
<protein>
    <submittedName>
        <fullName evidence="7">Putative metalloprotease</fullName>
    </submittedName>
</protein>
<dbReference type="GO" id="GO:0008237">
    <property type="term" value="F:metallopeptidase activity"/>
    <property type="evidence" value="ECO:0007669"/>
    <property type="project" value="UniProtKB-KW"/>
</dbReference>
<comment type="subcellular location">
    <subcellularLocation>
        <location evidence="1">Membrane</location>
        <topology evidence="1">Single-pass membrane protein</topology>
    </subcellularLocation>
</comment>
<evidence type="ECO:0000256" key="4">
    <source>
        <dbReference type="ARBA" id="ARBA00023136"/>
    </source>
</evidence>
<evidence type="ECO:0000256" key="5">
    <source>
        <dbReference type="SAM" id="MobiDB-lite"/>
    </source>
</evidence>
<evidence type="ECO:0000256" key="3">
    <source>
        <dbReference type="ARBA" id="ARBA00022989"/>
    </source>
</evidence>
<organism evidence="7 8">
    <name type="scientific">Kribbella solani</name>
    <dbReference type="NCBI Taxonomy" id="236067"/>
    <lineage>
        <taxon>Bacteria</taxon>
        <taxon>Bacillati</taxon>
        <taxon>Actinomycetota</taxon>
        <taxon>Actinomycetes</taxon>
        <taxon>Propionibacteriales</taxon>
        <taxon>Kribbellaceae</taxon>
        <taxon>Kribbella</taxon>
    </lineage>
</organism>
<keyword evidence="8" id="KW-1185">Reference proteome</keyword>
<keyword evidence="7" id="KW-0482">Metalloprotease</keyword>
<dbReference type="InterPro" id="IPR007343">
    <property type="entry name" value="Uncharacterised_pept_Zn_put"/>
</dbReference>
<comment type="caution">
    <text evidence="7">The sequence shown here is derived from an EMBL/GenBank/DDBJ whole genome shotgun (WGS) entry which is preliminary data.</text>
</comment>
<dbReference type="AlphaFoldDB" id="A0A841DPA2"/>
<dbReference type="GO" id="GO:0016020">
    <property type="term" value="C:membrane"/>
    <property type="evidence" value="ECO:0007669"/>
    <property type="project" value="UniProtKB-SubCell"/>
</dbReference>
<dbReference type="Proteomes" id="UP000558997">
    <property type="component" value="Unassembled WGS sequence"/>
</dbReference>
<keyword evidence="4 6" id="KW-0472">Membrane</keyword>
<feature type="region of interest" description="Disordered" evidence="5">
    <location>
        <begin position="1"/>
        <end position="28"/>
    </location>
</feature>
<name>A0A841DPA2_9ACTN</name>
<gene>
    <name evidence="7" type="ORF">HDA44_001937</name>
</gene>